<gene>
    <name evidence="7" type="ORF">PAPYR_9907</name>
</gene>
<name>A0ABQ8UB99_9EUKA</name>
<comment type="catalytic activity">
    <reaction evidence="5">
        <text>[phosphatase 2A protein]-C-terminal L-leucine methyl ester + H2O = [phosphatase 2A protein]-C-terminal L-leucine + methanol + H(+)</text>
        <dbReference type="Rhea" id="RHEA:48548"/>
        <dbReference type="Rhea" id="RHEA-COMP:12134"/>
        <dbReference type="Rhea" id="RHEA-COMP:12135"/>
        <dbReference type="ChEBI" id="CHEBI:15377"/>
        <dbReference type="ChEBI" id="CHEBI:15378"/>
        <dbReference type="ChEBI" id="CHEBI:17790"/>
        <dbReference type="ChEBI" id="CHEBI:90516"/>
        <dbReference type="ChEBI" id="CHEBI:90517"/>
        <dbReference type="EC" id="3.1.1.89"/>
    </reaction>
</comment>
<evidence type="ECO:0000256" key="3">
    <source>
        <dbReference type="ARBA" id="ARBA00022487"/>
    </source>
</evidence>
<dbReference type="EC" id="3.1.1.89" evidence="2"/>
<reference evidence="7" key="1">
    <citation type="journal article" date="2022" name="bioRxiv">
        <title>Genomics of Preaxostyla Flagellates Illuminates Evolutionary Transitions and the Path Towards Mitochondrial Loss.</title>
        <authorList>
            <person name="Novak L.V.F."/>
            <person name="Treitli S.C."/>
            <person name="Pyrih J."/>
            <person name="Halakuc P."/>
            <person name="Pipaliya S.V."/>
            <person name="Vacek V."/>
            <person name="Brzon O."/>
            <person name="Soukal P."/>
            <person name="Eme L."/>
            <person name="Dacks J.B."/>
            <person name="Karnkowska A."/>
            <person name="Elias M."/>
            <person name="Hampl V."/>
        </authorList>
    </citation>
    <scope>NUCLEOTIDE SEQUENCE</scope>
    <source>
        <strain evidence="7">RCP-MX</strain>
    </source>
</reference>
<evidence type="ECO:0000256" key="4">
    <source>
        <dbReference type="ARBA" id="ARBA00022801"/>
    </source>
</evidence>
<dbReference type="InterPro" id="IPR016812">
    <property type="entry name" value="PPase_methylesterase_euk"/>
</dbReference>
<evidence type="ECO:0000259" key="6">
    <source>
        <dbReference type="Pfam" id="PF12697"/>
    </source>
</evidence>
<comment type="similarity">
    <text evidence="1">Belongs to the AB hydrolase superfamily.</text>
</comment>
<dbReference type="Gene3D" id="3.40.50.1820">
    <property type="entry name" value="alpha/beta hydrolase"/>
    <property type="match status" value="1"/>
</dbReference>
<evidence type="ECO:0000313" key="8">
    <source>
        <dbReference type="Proteomes" id="UP001141327"/>
    </source>
</evidence>
<comment type="caution">
    <text evidence="7">The sequence shown here is derived from an EMBL/GenBank/DDBJ whole genome shotgun (WGS) entry which is preliminary data.</text>
</comment>
<dbReference type="EMBL" id="JAPMOS010000116">
    <property type="protein sequence ID" value="KAJ4455176.1"/>
    <property type="molecule type" value="Genomic_DNA"/>
</dbReference>
<feature type="domain" description="AB hydrolase-1" evidence="6">
    <location>
        <begin position="49"/>
        <end position="213"/>
    </location>
</feature>
<evidence type="ECO:0000256" key="2">
    <source>
        <dbReference type="ARBA" id="ARBA00013111"/>
    </source>
</evidence>
<proteinExistence type="inferred from homology"/>
<dbReference type="PANTHER" id="PTHR14189">
    <property type="entry name" value="PROTEIN PHOSPHATASE METHYLESTERASE-1 RELATED"/>
    <property type="match status" value="1"/>
</dbReference>
<dbReference type="InterPro" id="IPR029058">
    <property type="entry name" value="AB_hydrolase_fold"/>
</dbReference>
<dbReference type="PANTHER" id="PTHR14189:SF0">
    <property type="entry name" value="PROTEIN PHOSPHATASE METHYLESTERASE 1"/>
    <property type="match status" value="1"/>
</dbReference>
<accession>A0ABQ8UB99</accession>
<protein>
    <recommendedName>
        <fullName evidence="2">protein phosphatase methylesterase-1</fullName>
        <ecNumber evidence="2">3.1.1.89</ecNumber>
    </recommendedName>
</protein>
<keyword evidence="4" id="KW-0378">Hydrolase</keyword>
<evidence type="ECO:0000256" key="5">
    <source>
        <dbReference type="ARBA" id="ARBA00049203"/>
    </source>
</evidence>
<evidence type="ECO:0000313" key="7">
    <source>
        <dbReference type="EMBL" id="KAJ4455176.1"/>
    </source>
</evidence>
<dbReference type="Pfam" id="PF12697">
    <property type="entry name" value="Abhydrolase_6"/>
    <property type="match status" value="1"/>
</dbReference>
<keyword evidence="8" id="KW-1185">Reference proteome</keyword>
<sequence>MQAPPPRRQSQDPLQDPMQYYHESLTVDTEDGSRFRVYRGGRSEGGTVLFLLHGAGHCAMSWAFFTKEMRDAAKIVAMDLRGHGATQTSTESDMSLSRLAQDVIEVIQKLCPSDPLVLFGHSMGGAVAVQCAALGTLPQLKGLFVLDVVEGTALESLALLPAFLKDRPTWFPTLEAAVEWVSVEPLQPAPSSRPSAAAHISAQLLRARAQSMHLCLFLGWVGGFCPIHRFSLLAAAGLPSPQRGQRDPQSCLGRGEHPVSFRATRHGVDLANRPRGVVALLERSVATVLGSVGHVSPSMGWGDDRCAGFLPYRQ</sequence>
<evidence type="ECO:0000256" key="1">
    <source>
        <dbReference type="ARBA" id="ARBA00008645"/>
    </source>
</evidence>
<dbReference type="SUPFAM" id="SSF53474">
    <property type="entry name" value="alpha/beta-Hydrolases"/>
    <property type="match status" value="1"/>
</dbReference>
<organism evidence="7 8">
    <name type="scientific">Paratrimastix pyriformis</name>
    <dbReference type="NCBI Taxonomy" id="342808"/>
    <lineage>
        <taxon>Eukaryota</taxon>
        <taxon>Metamonada</taxon>
        <taxon>Preaxostyla</taxon>
        <taxon>Paratrimastigidae</taxon>
        <taxon>Paratrimastix</taxon>
    </lineage>
</organism>
<keyword evidence="3" id="KW-0719">Serine esterase</keyword>
<dbReference type="Proteomes" id="UP001141327">
    <property type="component" value="Unassembled WGS sequence"/>
</dbReference>
<dbReference type="InterPro" id="IPR000073">
    <property type="entry name" value="AB_hydrolase_1"/>
</dbReference>